<keyword evidence="3" id="KW-0732">Signal</keyword>
<dbReference type="AlphaFoldDB" id="A0AAD5RKT8"/>
<keyword evidence="2" id="KW-0472">Membrane</keyword>
<feature type="compositionally biased region" description="Polar residues" evidence="1">
    <location>
        <begin position="447"/>
        <end position="459"/>
    </location>
</feature>
<organism evidence="4 5">
    <name type="scientific">Zalerion maritima</name>
    <dbReference type="NCBI Taxonomy" id="339359"/>
    <lineage>
        <taxon>Eukaryota</taxon>
        <taxon>Fungi</taxon>
        <taxon>Dikarya</taxon>
        <taxon>Ascomycota</taxon>
        <taxon>Pezizomycotina</taxon>
        <taxon>Sordariomycetes</taxon>
        <taxon>Lulworthiomycetidae</taxon>
        <taxon>Lulworthiales</taxon>
        <taxon>Lulworthiaceae</taxon>
        <taxon>Zalerion</taxon>
    </lineage>
</organism>
<feature type="region of interest" description="Disordered" evidence="1">
    <location>
        <begin position="353"/>
        <end position="480"/>
    </location>
</feature>
<dbReference type="EMBL" id="JAKWBI020000341">
    <property type="protein sequence ID" value="KAJ2896300.1"/>
    <property type="molecule type" value="Genomic_DNA"/>
</dbReference>
<sequence length="480" mass="50162">MKSLVLVFILLGPCLAQDLHIPRTEAPETTSTSPPSTITNPAYIGSYYDFGLRGFSSYECTNNSTWRSIGTIGDCCAIDGGDCVMGTACTNGSVVLATGRPYTCEGSGRATVCVTGVVFENPQATNSVLNFRCWPDWNEDTWMATRTILEPVQTIASAADDILSYGAVAGVTIAAIAVIVIAIAVVFFCCGCMSCNKKRWRELRGSQEVQAVPTQPSIRPGEPPLIPVMEERRSPNPAMDGAALRSSLSGQGNGYGMAGPQYPPAAYRPAHMVRELSAQIQAREPYAQHAAAGVNGGGLYGVNAYSPEQYQNPHQYPMAGAGAAGVDAAAQNQNGHSYRQNSVNTQGSTAHIYANFGSHNSGASGVQARPRAEQATIGDQELAANTPTPEEEEAELRTLRPRSTGTAGEFDSGSGGGDGDGARVGRKPTSNGMPSTGLSPSCRRESQSMGGSSDGTGSAVNPGAIAGRGAENWDPLTTFS</sequence>
<reference evidence="4" key="1">
    <citation type="submission" date="2022-07" db="EMBL/GenBank/DDBJ databases">
        <title>Draft genome sequence of Zalerion maritima ATCC 34329, a (micro)plastics degrading marine fungus.</title>
        <authorList>
            <person name="Paco A."/>
            <person name="Goncalves M.F.M."/>
            <person name="Rocha-Santos T.A.P."/>
            <person name="Alves A."/>
        </authorList>
    </citation>
    <scope>NUCLEOTIDE SEQUENCE</scope>
    <source>
        <strain evidence="4">ATCC 34329</strain>
    </source>
</reference>
<keyword evidence="2" id="KW-1133">Transmembrane helix</keyword>
<protein>
    <submittedName>
        <fullName evidence="4">Uncharacterized protein</fullName>
    </submittedName>
</protein>
<feature type="signal peptide" evidence="3">
    <location>
        <begin position="1"/>
        <end position="16"/>
    </location>
</feature>
<keyword evidence="2" id="KW-0812">Transmembrane</keyword>
<gene>
    <name evidence="4" type="ORF">MKZ38_005702</name>
</gene>
<accession>A0AAD5RKT8</accession>
<proteinExistence type="predicted"/>
<feature type="chain" id="PRO_5041949235" evidence="3">
    <location>
        <begin position="17"/>
        <end position="480"/>
    </location>
</feature>
<comment type="caution">
    <text evidence="4">The sequence shown here is derived from an EMBL/GenBank/DDBJ whole genome shotgun (WGS) entry which is preliminary data.</text>
</comment>
<evidence type="ECO:0000256" key="1">
    <source>
        <dbReference type="SAM" id="MobiDB-lite"/>
    </source>
</evidence>
<keyword evidence="5" id="KW-1185">Reference proteome</keyword>
<feature type="transmembrane region" description="Helical" evidence="2">
    <location>
        <begin position="162"/>
        <end position="195"/>
    </location>
</feature>
<evidence type="ECO:0000256" key="3">
    <source>
        <dbReference type="SAM" id="SignalP"/>
    </source>
</evidence>
<evidence type="ECO:0000256" key="2">
    <source>
        <dbReference type="SAM" id="Phobius"/>
    </source>
</evidence>
<evidence type="ECO:0000313" key="4">
    <source>
        <dbReference type="EMBL" id="KAJ2896300.1"/>
    </source>
</evidence>
<feature type="compositionally biased region" description="Polar residues" evidence="1">
    <location>
        <begin position="428"/>
        <end position="439"/>
    </location>
</feature>
<name>A0AAD5RKT8_9PEZI</name>
<evidence type="ECO:0000313" key="5">
    <source>
        <dbReference type="Proteomes" id="UP001201980"/>
    </source>
</evidence>
<dbReference type="Proteomes" id="UP001201980">
    <property type="component" value="Unassembled WGS sequence"/>
</dbReference>